<organism evidence="2 4">
    <name type="scientific">Chryseobacterium jejuense</name>
    <dbReference type="NCBI Taxonomy" id="445960"/>
    <lineage>
        <taxon>Bacteria</taxon>
        <taxon>Pseudomonadati</taxon>
        <taxon>Bacteroidota</taxon>
        <taxon>Flavobacteriia</taxon>
        <taxon>Flavobacteriales</taxon>
        <taxon>Weeksellaceae</taxon>
        <taxon>Chryseobacterium group</taxon>
        <taxon>Chryseobacterium</taxon>
    </lineage>
</organism>
<evidence type="ECO:0000313" key="1">
    <source>
        <dbReference type="EMBL" id="SDI22818.1"/>
    </source>
</evidence>
<accession>A0A2X2ZAQ8</accession>
<dbReference type="AlphaFoldDB" id="A0A2X2ZAQ8"/>
<dbReference type="RefSeq" id="WP_089733239.1">
    <property type="nucleotide sequence ID" value="NZ_FNEG01000001.1"/>
</dbReference>
<sequence length="62" mass="6728">MNKNIFKAHKLSRVTLKEIKGGGKVIVPNCYTLCGEAGGVVSNHPGRGDMCTPDRSLCCYCR</sequence>
<dbReference type="EMBL" id="UAWB01000013">
    <property type="protein sequence ID" value="SQB46769.1"/>
    <property type="molecule type" value="Genomic_DNA"/>
</dbReference>
<dbReference type="OrthoDB" id="1269077at2"/>
<protein>
    <submittedName>
        <fullName evidence="2">Uncharacterized protein</fullName>
    </submittedName>
</protein>
<evidence type="ECO:0000313" key="3">
    <source>
        <dbReference type="Proteomes" id="UP000199426"/>
    </source>
</evidence>
<keyword evidence="3" id="KW-1185">Reference proteome</keyword>
<gene>
    <name evidence="2" type="ORF">NCTC13492_03845</name>
    <name evidence="1" type="ORF">SAMN05421542_0502</name>
</gene>
<reference evidence="1 3" key="1">
    <citation type="submission" date="2016-10" db="EMBL/GenBank/DDBJ databases">
        <authorList>
            <person name="Varghese N."/>
            <person name="Submissions S."/>
        </authorList>
    </citation>
    <scope>NUCLEOTIDE SEQUENCE [LARGE SCALE GENOMIC DNA]</scope>
    <source>
        <strain evidence="1 3">DSM 19299</strain>
    </source>
</reference>
<evidence type="ECO:0000313" key="2">
    <source>
        <dbReference type="EMBL" id="SQB46769.1"/>
    </source>
</evidence>
<name>A0A2X2ZAQ8_CHRJE</name>
<reference evidence="2 4" key="2">
    <citation type="submission" date="2018-06" db="EMBL/GenBank/DDBJ databases">
        <authorList>
            <consortium name="Pathogen Informatics"/>
            <person name="Doyle S."/>
        </authorList>
    </citation>
    <scope>NUCLEOTIDE SEQUENCE [LARGE SCALE GENOMIC DNA]</scope>
    <source>
        <strain evidence="2 4">NCTC13492</strain>
    </source>
</reference>
<dbReference type="Proteomes" id="UP000251670">
    <property type="component" value="Unassembled WGS sequence"/>
</dbReference>
<evidence type="ECO:0000313" key="4">
    <source>
        <dbReference type="Proteomes" id="UP000251670"/>
    </source>
</evidence>
<dbReference type="EMBL" id="FNEG01000001">
    <property type="protein sequence ID" value="SDI22818.1"/>
    <property type="molecule type" value="Genomic_DNA"/>
</dbReference>
<dbReference type="Proteomes" id="UP000199426">
    <property type="component" value="Unassembled WGS sequence"/>
</dbReference>
<proteinExistence type="predicted"/>